<evidence type="ECO:0000313" key="5">
    <source>
        <dbReference type="Proteomes" id="UP000682802"/>
    </source>
</evidence>
<dbReference type="PANTHER" id="PTHR30367">
    <property type="entry name" value="P-HYDROXYBENZOIC ACID EFFLUX PUMP SUBUNIT AAEA-RELATED"/>
    <property type="match status" value="1"/>
</dbReference>
<dbReference type="Pfam" id="PF25917">
    <property type="entry name" value="BSH_RND"/>
    <property type="match status" value="1"/>
</dbReference>
<dbReference type="PANTHER" id="PTHR30367:SF1">
    <property type="entry name" value="MULTIDRUG RESISTANCE PROTEIN MDTN"/>
    <property type="match status" value="1"/>
</dbReference>
<proteinExistence type="predicted"/>
<dbReference type="Proteomes" id="UP000682802">
    <property type="component" value="Chromosome 2"/>
</dbReference>
<keyword evidence="1" id="KW-0175">Coiled coil</keyword>
<evidence type="ECO:0000313" key="4">
    <source>
        <dbReference type="EMBL" id="QWG09816.1"/>
    </source>
</evidence>
<accession>A0ABX8H329</accession>
<dbReference type="Gene3D" id="2.40.50.100">
    <property type="match status" value="1"/>
</dbReference>
<dbReference type="InterPro" id="IPR050393">
    <property type="entry name" value="MFP_Efflux_Pump"/>
</dbReference>
<dbReference type="InterPro" id="IPR058625">
    <property type="entry name" value="MdtA-like_BSH"/>
</dbReference>
<dbReference type="RefSeq" id="WP_144076480.1">
    <property type="nucleotide sequence ID" value="NZ_CP076129.1"/>
</dbReference>
<feature type="coiled-coil region" evidence="1">
    <location>
        <begin position="177"/>
        <end position="228"/>
    </location>
</feature>
<dbReference type="EMBL" id="CP076129">
    <property type="protein sequence ID" value="QWG09816.1"/>
    <property type="molecule type" value="Genomic_DNA"/>
</dbReference>
<sequence length="379" mass="41922">MKPIKKYTLTLIVVLIALFSFVLKYKSYVMNPWTRNGQVQAKIIQITPRVSGPIVALYVKDNQFVRAGELLYKIDPRTYLTALAEAEAKLHSTRDNVKALEIQINIAKSDLEVAKTNVALAESQMKEISIQIPSLEAEFIRQQKGITNGSSSQKDFDTANSNYKVILEEQLAAQSSLDQATANVQKAYAELEEAKANLGLKGNKNAEIQSAMANLEQAKLNVEFTEVRASVDGFITNFNLQVGSHMVQNQPSLALVDSNSYWVYGFFKETSIKDIKINNKATVTLMAYGNTPLNGYVESIGWGISQTDGSTGNDLLPSINPTFDWIRLAQRIPVRIHLSQLPANVSLRVGATASVMVETNQFYQTDAKGEIIASPLLLR</sequence>
<evidence type="ECO:0000256" key="1">
    <source>
        <dbReference type="SAM" id="Coils"/>
    </source>
</evidence>
<keyword evidence="5" id="KW-1185">Reference proteome</keyword>
<gene>
    <name evidence="4" type="ORF">KM029_19235</name>
</gene>
<evidence type="ECO:0000259" key="2">
    <source>
        <dbReference type="Pfam" id="PF25917"/>
    </source>
</evidence>
<protein>
    <submittedName>
        <fullName evidence="4">HlyD family secretion protein</fullName>
    </submittedName>
</protein>
<reference evidence="4 5" key="1">
    <citation type="submission" date="2021-05" db="EMBL/GenBank/DDBJ databases">
        <title>Comparative genomic studies on the polysaccharide-degrading batcterial strains of the Flammeovirga genus.</title>
        <authorList>
            <person name="Zewei F."/>
            <person name="Zheng Z."/>
            <person name="Yu L."/>
            <person name="Ruyue G."/>
            <person name="Yanhong M."/>
            <person name="Yuanyuan C."/>
            <person name="Jingyan G."/>
            <person name="Wenjun H."/>
        </authorList>
    </citation>
    <scope>NUCLEOTIDE SEQUENCE [LARGE SCALE GENOMIC DNA]</scope>
    <source>
        <strain evidence="4 5">YS10</strain>
    </source>
</reference>
<organism evidence="4 5">
    <name type="scientific">Flammeovirga kamogawensis</name>
    <dbReference type="NCBI Taxonomy" id="373891"/>
    <lineage>
        <taxon>Bacteria</taxon>
        <taxon>Pseudomonadati</taxon>
        <taxon>Bacteroidota</taxon>
        <taxon>Cytophagia</taxon>
        <taxon>Cytophagales</taxon>
        <taxon>Flammeovirgaceae</taxon>
        <taxon>Flammeovirga</taxon>
    </lineage>
</organism>
<feature type="domain" description="Multidrug resistance protein MdtA-like barrel-sandwich hybrid" evidence="2">
    <location>
        <begin position="43"/>
        <end position="256"/>
    </location>
</feature>
<name>A0ABX8H329_9BACT</name>
<feature type="coiled-coil region" evidence="1">
    <location>
        <begin position="83"/>
        <end position="138"/>
    </location>
</feature>
<feature type="domain" description="p-hydroxybenzoic acid efflux pump subunit AaeA-like beta-barrel" evidence="3">
    <location>
        <begin position="260"/>
        <end position="357"/>
    </location>
</feature>
<dbReference type="Gene3D" id="2.40.30.170">
    <property type="match status" value="1"/>
</dbReference>
<dbReference type="InterPro" id="IPR058634">
    <property type="entry name" value="AaeA-lik-b-barrel"/>
</dbReference>
<dbReference type="Pfam" id="PF25963">
    <property type="entry name" value="Beta-barrel_AAEA"/>
    <property type="match status" value="1"/>
</dbReference>
<evidence type="ECO:0000259" key="3">
    <source>
        <dbReference type="Pfam" id="PF25963"/>
    </source>
</evidence>
<dbReference type="SUPFAM" id="SSF111369">
    <property type="entry name" value="HlyD-like secretion proteins"/>
    <property type="match status" value="2"/>
</dbReference>